<dbReference type="OrthoDB" id="251904at2"/>
<dbReference type="Proteomes" id="UP000316095">
    <property type="component" value="Unassembled WGS sequence"/>
</dbReference>
<dbReference type="InterPro" id="IPR011459">
    <property type="entry name" value="DUF1565"/>
</dbReference>
<gene>
    <name evidence="3" type="ORF">Pan54_30900</name>
</gene>
<evidence type="ECO:0000313" key="4">
    <source>
        <dbReference type="Proteomes" id="UP000316095"/>
    </source>
</evidence>
<keyword evidence="1" id="KW-0732">Signal</keyword>
<protein>
    <recommendedName>
        <fullName evidence="2">DUF1565 domain-containing protein</fullName>
    </recommendedName>
</protein>
<feature type="signal peptide" evidence="1">
    <location>
        <begin position="1"/>
        <end position="38"/>
    </location>
</feature>
<reference evidence="3 4" key="1">
    <citation type="submission" date="2019-02" db="EMBL/GenBank/DDBJ databases">
        <title>Deep-cultivation of Planctomycetes and their phenomic and genomic characterization uncovers novel biology.</title>
        <authorList>
            <person name="Wiegand S."/>
            <person name="Jogler M."/>
            <person name="Boedeker C."/>
            <person name="Pinto D."/>
            <person name="Vollmers J."/>
            <person name="Rivas-Marin E."/>
            <person name="Kohn T."/>
            <person name="Peeters S.H."/>
            <person name="Heuer A."/>
            <person name="Rast P."/>
            <person name="Oberbeckmann S."/>
            <person name="Bunk B."/>
            <person name="Jeske O."/>
            <person name="Meyerdierks A."/>
            <person name="Storesund J.E."/>
            <person name="Kallscheuer N."/>
            <person name="Luecker S."/>
            <person name="Lage O.M."/>
            <person name="Pohl T."/>
            <person name="Merkel B.J."/>
            <person name="Hornburger P."/>
            <person name="Mueller R.-W."/>
            <person name="Bruemmer F."/>
            <person name="Labrenz M."/>
            <person name="Spormann A.M."/>
            <person name="Op Den Camp H."/>
            <person name="Overmann J."/>
            <person name="Amann R."/>
            <person name="Jetten M.S.M."/>
            <person name="Mascher T."/>
            <person name="Medema M.H."/>
            <person name="Devos D.P."/>
            <person name="Kaster A.-K."/>
            <person name="Ovreas L."/>
            <person name="Rohde M."/>
            <person name="Galperin M.Y."/>
            <person name="Jogler C."/>
        </authorList>
    </citation>
    <scope>NUCLEOTIDE SEQUENCE [LARGE SCALE GENOMIC DNA]</scope>
    <source>
        <strain evidence="3 4">Pan54</strain>
    </source>
</reference>
<proteinExistence type="predicted"/>
<evidence type="ECO:0000256" key="1">
    <source>
        <dbReference type="SAM" id="SignalP"/>
    </source>
</evidence>
<organism evidence="3 4">
    <name type="scientific">Rubinisphaera italica</name>
    <dbReference type="NCBI Taxonomy" id="2527969"/>
    <lineage>
        <taxon>Bacteria</taxon>
        <taxon>Pseudomonadati</taxon>
        <taxon>Planctomycetota</taxon>
        <taxon>Planctomycetia</taxon>
        <taxon>Planctomycetales</taxon>
        <taxon>Planctomycetaceae</taxon>
        <taxon>Rubinisphaera</taxon>
    </lineage>
</organism>
<name>A0A5C5XI06_9PLAN</name>
<feature type="domain" description="DUF1565" evidence="2">
    <location>
        <begin position="48"/>
        <end position="80"/>
    </location>
</feature>
<dbReference type="Pfam" id="PF07602">
    <property type="entry name" value="DUF1565"/>
    <property type="match status" value="1"/>
</dbReference>
<feature type="chain" id="PRO_5023091237" description="DUF1565 domain-containing protein" evidence="1">
    <location>
        <begin position="39"/>
        <end position="376"/>
    </location>
</feature>
<accession>A0A5C5XI06</accession>
<evidence type="ECO:0000313" key="3">
    <source>
        <dbReference type="EMBL" id="TWT62349.1"/>
    </source>
</evidence>
<dbReference type="InterPro" id="IPR012334">
    <property type="entry name" value="Pectin_lyas_fold"/>
</dbReference>
<dbReference type="InterPro" id="IPR011050">
    <property type="entry name" value="Pectin_lyase_fold/virulence"/>
</dbReference>
<dbReference type="Gene3D" id="2.160.20.10">
    <property type="entry name" value="Single-stranded right-handed beta-helix, Pectin lyase-like"/>
    <property type="match status" value="1"/>
</dbReference>
<dbReference type="EMBL" id="SJPG01000001">
    <property type="protein sequence ID" value="TWT62349.1"/>
    <property type="molecule type" value="Genomic_DNA"/>
</dbReference>
<comment type="caution">
    <text evidence="3">The sequence shown here is derived from an EMBL/GenBank/DDBJ whole genome shotgun (WGS) entry which is preliminary data.</text>
</comment>
<keyword evidence="4" id="KW-1185">Reference proteome</keyword>
<dbReference type="AlphaFoldDB" id="A0A5C5XI06"/>
<dbReference type="SUPFAM" id="SSF51126">
    <property type="entry name" value="Pectin lyase-like"/>
    <property type="match status" value="1"/>
</dbReference>
<evidence type="ECO:0000259" key="2">
    <source>
        <dbReference type="Pfam" id="PF07602"/>
    </source>
</evidence>
<sequence length="376" mass="41941" precursor="true">MRFSFSVCSSSNSYCNPLVFKGLALLLCLSSSASRLSATELFVHNSVGNDSNSGTREAPFATIQQAVKLAQPGDQITLLPPRAIYRQSVTFNNRQDLTIEGNLVTLEGADPLPETGWEDLGNELSRRLMPRTTYDRHLLIINHVTERMGRTQSSNSPEFPKPEQLTSGQFCFENIDEKQGWLYVKGSTENLEWSVRVNGIATGGTTERITIRNLNARHFLNDGFNVHGKTTEFRCHTIQGYDCFDEGFSAHDDCECVIQKGDFWGNENGIADVNRAITTYEECLFYDNVNVDVLLIGKRHILKDCSIVNQTNATALTAGPREVSTEEPFRLTMTDVSIVGKQKNPARVRINGGLLKMQDCQFENVELNTIGAEIVE</sequence>